<dbReference type="PANTHER" id="PTHR13767">
    <property type="entry name" value="TRNA-PSEUDOURIDINE SYNTHASE"/>
    <property type="match status" value="1"/>
</dbReference>
<proteinExistence type="inferred from homology"/>
<keyword evidence="4 5" id="KW-0413">Isomerase</keyword>
<keyword evidence="3 5" id="KW-0819">tRNA processing</keyword>
<dbReference type="SUPFAM" id="SSF55120">
    <property type="entry name" value="Pseudouridine synthase"/>
    <property type="match status" value="1"/>
</dbReference>
<keyword evidence="9" id="KW-1185">Reference proteome</keyword>
<organism evidence="8 9">
    <name type="scientific">Lentilactobacillus curieae</name>
    <dbReference type="NCBI Taxonomy" id="1138822"/>
    <lineage>
        <taxon>Bacteria</taxon>
        <taxon>Bacillati</taxon>
        <taxon>Bacillota</taxon>
        <taxon>Bacilli</taxon>
        <taxon>Lactobacillales</taxon>
        <taxon>Lactobacillaceae</taxon>
        <taxon>Lentilactobacillus</taxon>
    </lineage>
</organism>
<dbReference type="GO" id="GO:0031119">
    <property type="term" value="P:tRNA pseudouridine synthesis"/>
    <property type="evidence" value="ECO:0007669"/>
    <property type="project" value="UniProtKB-UniRule"/>
</dbReference>
<name>A0A1S6QKL1_9LACO</name>
<dbReference type="EMBL" id="CP018906">
    <property type="protein sequence ID" value="AQW22145.1"/>
    <property type="molecule type" value="Genomic_DNA"/>
</dbReference>
<feature type="domain" description="tRNA pseudouridylate synthase B C-terminal" evidence="7">
    <location>
        <begin position="180"/>
        <end position="238"/>
    </location>
</feature>
<evidence type="ECO:0000256" key="3">
    <source>
        <dbReference type="ARBA" id="ARBA00022694"/>
    </source>
</evidence>
<dbReference type="RefSeq" id="WP_035167022.1">
    <property type="nucleotide sequence ID" value="NZ_CP018906.1"/>
</dbReference>
<sequence>MNGVLPLFKEKNMTSHDCVSQLRKILNTKKIGHTGTLDPNVDGVLPICVGPATKISELLMQSGKAYKGSITFGVAYDTEDLDGEVITTQAINEPFSDVQIDDALGKMVGDIQQIPPMFSAVKVNGKKLYEYAREGIEIERQPRNIHIDYFKQTSPAVYDHDKRQQTIFFEVGCSKGTYVRTLAVDLGKHLGVPAVMSSLTRIKSAGFTIDQCVKLSEVEEAMNAGKIDDVLVSLDQSLSKYASFDLSDKLMNLVSNGVFLNTNELQSTEKVVKLKYEGKVKALYQFDDTKGQYRPYKMFLN</sequence>
<evidence type="ECO:0000313" key="9">
    <source>
        <dbReference type="Proteomes" id="UP000030361"/>
    </source>
</evidence>
<dbReference type="InterPro" id="IPR032819">
    <property type="entry name" value="TruB_C"/>
</dbReference>
<evidence type="ECO:0000256" key="4">
    <source>
        <dbReference type="ARBA" id="ARBA00023235"/>
    </source>
</evidence>
<dbReference type="Pfam" id="PF01509">
    <property type="entry name" value="TruB_N"/>
    <property type="match status" value="1"/>
</dbReference>
<protein>
    <recommendedName>
        <fullName evidence="5">tRNA pseudouridine synthase B</fullName>
        <ecNumber evidence="5">5.4.99.25</ecNumber>
    </recommendedName>
    <alternativeName>
        <fullName evidence="5">tRNA pseudouridine(55) synthase</fullName>
        <shortName evidence="5">Psi55 synthase</shortName>
    </alternativeName>
    <alternativeName>
        <fullName evidence="5">tRNA pseudouridylate synthase</fullName>
    </alternativeName>
    <alternativeName>
        <fullName evidence="5">tRNA-uridine isomerase</fullName>
    </alternativeName>
</protein>
<evidence type="ECO:0000259" key="6">
    <source>
        <dbReference type="Pfam" id="PF01509"/>
    </source>
</evidence>
<dbReference type="eggNOG" id="COG0130">
    <property type="taxonomic scope" value="Bacteria"/>
</dbReference>
<comment type="catalytic activity">
    <reaction evidence="1 5">
        <text>uridine(55) in tRNA = pseudouridine(55) in tRNA</text>
        <dbReference type="Rhea" id="RHEA:42532"/>
        <dbReference type="Rhea" id="RHEA-COMP:10101"/>
        <dbReference type="Rhea" id="RHEA-COMP:10102"/>
        <dbReference type="ChEBI" id="CHEBI:65314"/>
        <dbReference type="ChEBI" id="CHEBI:65315"/>
        <dbReference type="EC" id="5.4.99.25"/>
    </reaction>
</comment>
<dbReference type="GO" id="GO:0003723">
    <property type="term" value="F:RNA binding"/>
    <property type="evidence" value="ECO:0007669"/>
    <property type="project" value="InterPro"/>
</dbReference>
<gene>
    <name evidence="5" type="primary">truB</name>
    <name evidence="8" type="ORF">PL11_009525</name>
</gene>
<dbReference type="Pfam" id="PF16198">
    <property type="entry name" value="TruB_C_2"/>
    <property type="match status" value="1"/>
</dbReference>
<dbReference type="KEGG" id="lcu:PL11_009525"/>
<dbReference type="EC" id="5.4.99.25" evidence="5"/>
<comment type="function">
    <text evidence="5">Responsible for synthesis of pseudouridine from uracil-55 in the psi GC loop of transfer RNAs.</text>
</comment>
<dbReference type="InterPro" id="IPR020103">
    <property type="entry name" value="PsdUridine_synth_cat_dom_sf"/>
</dbReference>
<reference evidence="8 9" key="1">
    <citation type="journal article" date="2015" name="Genome Announc.">
        <title>Genome Sequence of Lactobacillus curieae CCTCC M 2011381T, a Novel Producer of Gamma-aminobutyric Acid.</title>
        <authorList>
            <person name="Wang Y."/>
            <person name="Wang Y."/>
            <person name="Lang C."/>
            <person name="Wei D."/>
            <person name="Xu P."/>
            <person name="Xie J."/>
        </authorList>
    </citation>
    <scope>NUCLEOTIDE SEQUENCE [LARGE SCALE GENOMIC DNA]</scope>
    <source>
        <strain evidence="8 9">CCTCC M 2011381</strain>
    </source>
</reference>
<dbReference type="GO" id="GO:1990481">
    <property type="term" value="P:mRNA pseudouridine synthesis"/>
    <property type="evidence" value="ECO:0007669"/>
    <property type="project" value="TreeGrafter"/>
</dbReference>
<dbReference type="InterPro" id="IPR014780">
    <property type="entry name" value="tRNA_psdUridine_synth_TruB"/>
</dbReference>
<dbReference type="NCBIfam" id="TIGR00431">
    <property type="entry name" value="TruB"/>
    <property type="match status" value="1"/>
</dbReference>
<evidence type="ECO:0000256" key="2">
    <source>
        <dbReference type="ARBA" id="ARBA00005642"/>
    </source>
</evidence>
<dbReference type="Proteomes" id="UP000030361">
    <property type="component" value="Chromosome"/>
</dbReference>
<dbReference type="Gene3D" id="3.30.2350.10">
    <property type="entry name" value="Pseudouridine synthase"/>
    <property type="match status" value="1"/>
</dbReference>
<dbReference type="FunFam" id="3.30.2350.10:FF:000011">
    <property type="entry name" value="tRNA pseudouridine synthase B"/>
    <property type="match status" value="1"/>
</dbReference>
<dbReference type="AlphaFoldDB" id="A0A1S6QKL1"/>
<dbReference type="CDD" id="cd02573">
    <property type="entry name" value="PseudoU_synth_EcTruB"/>
    <property type="match status" value="1"/>
</dbReference>
<evidence type="ECO:0000259" key="7">
    <source>
        <dbReference type="Pfam" id="PF16198"/>
    </source>
</evidence>
<accession>A0A1S6QKL1</accession>
<evidence type="ECO:0000313" key="8">
    <source>
        <dbReference type="EMBL" id="AQW22145.1"/>
    </source>
</evidence>
<dbReference type="GO" id="GO:0160148">
    <property type="term" value="F:tRNA pseudouridine(55) synthase activity"/>
    <property type="evidence" value="ECO:0007669"/>
    <property type="project" value="UniProtKB-EC"/>
</dbReference>
<evidence type="ECO:0000256" key="1">
    <source>
        <dbReference type="ARBA" id="ARBA00000385"/>
    </source>
</evidence>
<dbReference type="HAMAP" id="MF_01080">
    <property type="entry name" value="TruB_bact"/>
    <property type="match status" value="1"/>
</dbReference>
<dbReference type="OrthoDB" id="9802309at2"/>
<evidence type="ECO:0000256" key="5">
    <source>
        <dbReference type="HAMAP-Rule" id="MF_01080"/>
    </source>
</evidence>
<feature type="active site" description="Nucleophile" evidence="5">
    <location>
        <position position="38"/>
    </location>
</feature>
<dbReference type="PANTHER" id="PTHR13767:SF2">
    <property type="entry name" value="PSEUDOURIDYLATE SYNTHASE TRUB1"/>
    <property type="match status" value="1"/>
</dbReference>
<feature type="domain" description="Pseudouridine synthase II N-terminal" evidence="6">
    <location>
        <begin position="23"/>
        <end position="179"/>
    </location>
</feature>
<dbReference type="InterPro" id="IPR002501">
    <property type="entry name" value="PsdUridine_synth_N"/>
</dbReference>
<comment type="similarity">
    <text evidence="2 5">Belongs to the pseudouridine synthase TruB family. Type 1 subfamily.</text>
</comment>